<feature type="region of interest" description="Disordered" evidence="1">
    <location>
        <begin position="366"/>
        <end position="449"/>
    </location>
</feature>
<dbReference type="GO" id="GO:0000794">
    <property type="term" value="C:condensed nuclear chromosome"/>
    <property type="evidence" value="ECO:0007669"/>
    <property type="project" value="TreeGrafter"/>
</dbReference>
<dbReference type="InterPro" id="IPR031529">
    <property type="entry name" value="IHO1"/>
</dbReference>
<reference evidence="2" key="1">
    <citation type="submission" date="2021-01" db="EMBL/GenBank/DDBJ databases">
        <title>A chromosome-scale assembly of European eel, Anguilla anguilla.</title>
        <authorList>
            <person name="Henkel C."/>
            <person name="Jong-Raadsen S.A."/>
            <person name="Dufour S."/>
            <person name="Weltzien F.-A."/>
            <person name="Palstra A.P."/>
            <person name="Pelster B."/>
            <person name="Spaink H.P."/>
            <person name="Van Den Thillart G.E."/>
            <person name="Jansen H."/>
            <person name="Zahm M."/>
            <person name="Klopp C."/>
            <person name="Cedric C."/>
            <person name="Louis A."/>
            <person name="Berthelot C."/>
            <person name="Parey E."/>
            <person name="Roest Crollius H."/>
            <person name="Montfort J."/>
            <person name="Robinson-Rechavi M."/>
            <person name="Bucao C."/>
            <person name="Bouchez O."/>
            <person name="Gislard M."/>
            <person name="Lluch J."/>
            <person name="Milhes M."/>
            <person name="Lampietro C."/>
            <person name="Lopez Roques C."/>
            <person name="Donnadieu C."/>
            <person name="Braasch I."/>
            <person name="Desvignes T."/>
            <person name="Postlethwait J."/>
            <person name="Bobe J."/>
            <person name="Guiguen Y."/>
            <person name="Dirks R."/>
        </authorList>
    </citation>
    <scope>NUCLEOTIDE SEQUENCE</scope>
    <source>
        <strain evidence="2">Tag_6206</strain>
        <tissue evidence="2">Liver</tissue>
    </source>
</reference>
<protein>
    <submittedName>
        <fullName evidence="2">Uncharacterized protein</fullName>
    </submittedName>
</protein>
<dbReference type="AlphaFoldDB" id="A0A9D3LUK7"/>
<dbReference type="GO" id="GO:0006310">
    <property type="term" value="P:DNA recombination"/>
    <property type="evidence" value="ECO:0007669"/>
    <property type="project" value="InterPro"/>
</dbReference>
<dbReference type="GO" id="GO:0042138">
    <property type="term" value="P:meiotic DNA double-strand break formation"/>
    <property type="evidence" value="ECO:0007669"/>
    <property type="project" value="InterPro"/>
</dbReference>
<evidence type="ECO:0000256" key="1">
    <source>
        <dbReference type="SAM" id="MobiDB-lite"/>
    </source>
</evidence>
<dbReference type="GO" id="GO:0007129">
    <property type="term" value="P:homologous chromosome pairing at meiosis"/>
    <property type="evidence" value="ECO:0007669"/>
    <property type="project" value="TreeGrafter"/>
</dbReference>
<evidence type="ECO:0000313" key="2">
    <source>
        <dbReference type="EMBL" id="KAG5835944.1"/>
    </source>
</evidence>
<evidence type="ECO:0000313" key="3">
    <source>
        <dbReference type="Proteomes" id="UP001044222"/>
    </source>
</evidence>
<accession>A0A9D3LUK7</accession>
<proteinExistence type="predicted"/>
<dbReference type="PANTHER" id="PTHR35662:SF1">
    <property type="entry name" value="INTERACTOR OF HORMAD1 PROTEIN 1"/>
    <property type="match status" value="1"/>
</dbReference>
<name>A0A9D3LUK7_ANGAN</name>
<sequence length="522" mass="56977">MYPNVWNIKEILSISNGGSKSSGRSSATSDYSSLTDSQFLFGSQFWSDQMGLSQEMSLQSKNSQQNSQEVNEPKVSTNYHTKPYLFGGDSKDKSKMLNFTCSKTKGILGQFEEEKKKAKEKTESEMLMSELSQLKECMENMKNSLSSMDGNTGSTKRVVVEALNGFTITFQGAVGSMQEGFAVQLGAVLDKLNCQSEALRDMENRESKVVSEVATLATCMHSLQQELKSLRTEQARKQCMMGEMLSWLQALTSTQPPSAPVADSGVQTSPCPWERLCLVSEKTQYIQSLQLSTGPAPQPPGVTGYLGPLRPIDQEPCRTSEPNLRVAAHTEPERAEALADRTCEMHEQKPYRTHPATAHMPGIQKGAADTGPQETAAACSQPGATQENLGPLSRDDGGIHRTGGVPKLAGRQKRTAQRGQRTWMPKRRKKVQPLRGGQGSGNRGRAIMPAPTSCQSPAYHTSENAGACFNPCAGWSQDSNSIQFVSGCEATTASWVIPLPAAKTEITQKGFWQLFDFCDDSD</sequence>
<dbReference type="EMBL" id="JAFIRN010000014">
    <property type="protein sequence ID" value="KAG5835944.1"/>
    <property type="molecule type" value="Genomic_DNA"/>
</dbReference>
<comment type="caution">
    <text evidence="2">The sequence shown here is derived from an EMBL/GenBank/DDBJ whole genome shotgun (WGS) entry which is preliminary data.</text>
</comment>
<organism evidence="2 3">
    <name type="scientific">Anguilla anguilla</name>
    <name type="common">European freshwater eel</name>
    <name type="synonym">Muraena anguilla</name>
    <dbReference type="NCBI Taxonomy" id="7936"/>
    <lineage>
        <taxon>Eukaryota</taxon>
        <taxon>Metazoa</taxon>
        <taxon>Chordata</taxon>
        <taxon>Craniata</taxon>
        <taxon>Vertebrata</taxon>
        <taxon>Euteleostomi</taxon>
        <taxon>Actinopterygii</taxon>
        <taxon>Neopterygii</taxon>
        <taxon>Teleostei</taxon>
        <taxon>Anguilliformes</taxon>
        <taxon>Anguillidae</taxon>
        <taxon>Anguilla</taxon>
    </lineage>
</organism>
<dbReference type="Pfam" id="PF15771">
    <property type="entry name" value="IHO1"/>
    <property type="match status" value="1"/>
</dbReference>
<keyword evidence="3" id="KW-1185">Reference proteome</keyword>
<dbReference type="Proteomes" id="UP001044222">
    <property type="component" value="Chromosome 14"/>
</dbReference>
<dbReference type="PANTHER" id="PTHR35662">
    <property type="entry name" value="INTERACTOR OF HORMAD1 PROTEIN 1"/>
    <property type="match status" value="1"/>
</dbReference>
<gene>
    <name evidence="2" type="ORF">ANANG_G00249390</name>
</gene>